<protein>
    <recommendedName>
        <fullName evidence="3">Zinc finger BED domain-containing protein 5</fullName>
    </recommendedName>
</protein>
<reference evidence="1 2" key="1">
    <citation type="submission" date="2023-01" db="EMBL/GenBank/DDBJ databases">
        <authorList>
            <person name="Whitehead M."/>
        </authorList>
    </citation>
    <scope>NUCLEOTIDE SEQUENCE [LARGE SCALE GENOMIC DNA]</scope>
</reference>
<gene>
    <name evidence="1" type="ORF">MEUPH1_LOCUS11234</name>
</gene>
<organism evidence="1 2">
    <name type="scientific">Macrosiphum euphorbiae</name>
    <name type="common">potato aphid</name>
    <dbReference type="NCBI Taxonomy" id="13131"/>
    <lineage>
        <taxon>Eukaryota</taxon>
        <taxon>Metazoa</taxon>
        <taxon>Ecdysozoa</taxon>
        <taxon>Arthropoda</taxon>
        <taxon>Hexapoda</taxon>
        <taxon>Insecta</taxon>
        <taxon>Pterygota</taxon>
        <taxon>Neoptera</taxon>
        <taxon>Paraneoptera</taxon>
        <taxon>Hemiptera</taxon>
        <taxon>Sternorrhyncha</taxon>
        <taxon>Aphidomorpha</taxon>
        <taxon>Aphidoidea</taxon>
        <taxon>Aphididae</taxon>
        <taxon>Macrosiphini</taxon>
        <taxon>Macrosiphum</taxon>
    </lineage>
</organism>
<accession>A0AAV0WHD3</accession>
<evidence type="ECO:0008006" key="3">
    <source>
        <dbReference type="Google" id="ProtNLM"/>
    </source>
</evidence>
<dbReference type="Proteomes" id="UP001160148">
    <property type="component" value="Unassembled WGS sequence"/>
</dbReference>
<evidence type="ECO:0000313" key="2">
    <source>
        <dbReference type="Proteomes" id="UP001160148"/>
    </source>
</evidence>
<dbReference type="PANTHER" id="PTHR45913">
    <property type="entry name" value="EPM2A-INTERACTING PROTEIN 1"/>
    <property type="match status" value="1"/>
</dbReference>
<dbReference type="PANTHER" id="PTHR45913:SF19">
    <property type="entry name" value="LOW QUALITY PROTEIN: ZINC FINGER BED DOMAIN-CONTAINING PROTEIN 5-LIKE"/>
    <property type="match status" value="1"/>
</dbReference>
<sequence length="104" mass="11978">MKPSKLKRHLELKHPEYKEKPIDFFINRRRQLKSSKKNMTSMFSLSPQTENLVLASYEISKLIAETGYPHTIGEKLILPAMKIISSRICEKKTGKTSKFVGVVE</sequence>
<dbReference type="EMBL" id="CARXXK010000002">
    <property type="protein sequence ID" value="CAI6355369.1"/>
    <property type="molecule type" value="Genomic_DNA"/>
</dbReference>
<comment type="caution">
    <text evidence="1">The sequence shown here is derived from an EMBL/GenBank/DDBJ whole genome shotgun (WGS) entry which is preliminary data.</text>
</comment>
<proteinExistence type="predicted"/>
<keyword evidence="2" id="KW-1185">Reference proteome</keyword>
<dbReference type="AlphaFoldDB" id="A0AAV0WHD3"/>
<evidence type="ECO:0000313" key="1">
    <source>
        <dbReference type="EMBL" id="CAI6355369.1"/>
    </source>
</evidence>
<name>A0AAV0WHD3_9HEMI</name>